<evidence type="ECO:0008006" key="4">
    <source>
        <dbReference type="Google" id="ProtNLM"/>
    </source>
</evidence>
<keyword evidence="1" id="KW-1133">Transmembrane helix</keyword>
<keyword evidence="1" id="KW-0812">Transmembrane</keyword>
<feature type="transmembrane region" description="Helical" evidence="1">
    <location>
        <begin position="6"/>
        <end position="24"/>
    </location>
</feature>
<evidence type="ECO:0000256" key="1">
    <source>
        <dbReference type="SAM" id="Phobius"/>
    </source>
</evidence>
<name>A0A9D2RG65_9BURK</name>
<evidence type="ECO:0000313" key="3">
    <source>
        <dbReference type="Proteomes" id="UP000823889"/>
    </source>
</evidence>
<evidence type="ECO:0000313" key="2">
    <source>
        <dbReference type="EMBL" id="HJD44634.1"/>
    </source>
</evidence>
<dbReference type="InterPro" id="IPR049708">
    <property type="entry name" value="PP0621-like"/>
</dbReference>
<reference evidence="2" key="2">
    <citation type="submission" date="2021-04" db="EMBL/GenBank/DDBJ databases">
        <authorList>
            <person name="Gilroy R."/>
        </authorList>
    </citation>
    <scope>NUCLEOTIDE SEQUENCE</scope>
    <source>
        <strain evidence="2">9264</strain>
    </source>
</reference>
<protein>
    <recommendedName>
        <fullName evidence="4">MYND finger</fullName>
    </recommendedName>
</protein>
<reference evidence="2" key="1">
    <citation type="journal article" date="2021" name="PeerJ">
        <title>Extensive microbial diversity within the chicken gut microbiome revealed by metagenomics and culture.</title>
        <authorList>
            <person name="Gilroy R."/>
            <person name="Ravi A."/>
            <person name="Getino M."/>
            <person name="Pursley I."/>
            <person name="Horton D.L."/>
            <person name="Alikhan N.F."/>
            <person name="Baker D."/>
            <person name="Gharbi K."/>
            <person name="Hall N."/>
            <person name="Watson M."/>
            <person name="Adriaenssens E.M."/>
            <person name="Foster-Nyarko E."/>
            <person name="Jarju S."/>
            <person name="Secka A."/>
            <person name="Antonio M."/>
            <person name="Oren A."/>
            <person name="Chaudhuri R.R."/>
            <person name="La Ragione R."/>
            <person name="Hildebrand F."/>
            <person name="Pallen M.J."/>
        </authorList>
    </citation>
    <scope>NUCLEOTIDE SEQUENCE</scope>
    <source>
        <strain evidence="2">9264</strain>
    </source>
</reference>
<gene>
    <name evidence="2" type="ORF">H9906_06365</name>
</gene>
<dbReference type="NCBIfam" id="NF041023">
    <property type="entry name" value="PP0621_fam"/>
    <property type="match status" value="1"/>
</dbReference>
<keyword evidence="1" id="KW-0472">Membrane</keyword>
<dbReference type="EMBL" id="DWUQ01000131">
    <property type="protein sequence ID" value="HJD44634.1"/>
    <property type="molecule type" value="Genomic_DNA"/>
</dbReference>
<dbReference type="AlphaFoldDB" id="A0A9D2RG65"/>
<accession>A0A9D2RG65</accession>
<sequence>MGKLIFWVIIFLAGYIVIRVLSVGRARRQDPRFAPPRRPSARTKAEPMVRCAHCGVHLPRSDALLTNHHAWCSLEHAKLGPREQR</sequence>
<proteinExistence type="predicted"/>
<organism evidence="2 3">
    <name type="scientific">Candidatus Paenalcaligenes intestinipullorum</name>
    <dbReference type="NCBI Taxonomy" id="2838718"/>
    <lineage>
        <taxon>Bacteria</taxon>
        <taxon>Pseudomonadati</taxon>
        <taxon>Pseudomonadota</taxon>
        <taxon>Betaproteobacteria</taxon>
        <taxon>Burkholderiales</taxon>
        <taxon>Alcaligenaceae</taxon>
        <taxon>Paenalcaligenes</taxon>
    </lineage>
</organism>
<comment type="caution">
    <text evidence="2">The sequence shown here is derived from an EMBL/GenBank/DDBJ whole genome shotgun (WGS) entry which is preliminary data.</text>
</comment>
<dbReference type="Proteomes" id="UP000823889">
    <property type="component" value="Unassembled WGS sequence"/>
</dbReference>